<sequence>MRTADQAKREAKRAFILEAAQARFAESGFHATGMAEICAAVEMSPGTLYRYFKGKDEIVRAIIERDRQELVALASGVGRGEDVVASVVRLAGETLRRAAEPGYARIAAEILAEAGRDPAIGALYRRTDAEILDALETALATAARRGQVRADLDARMAALWLTALADGAVARFAFDPAADPETLLPPLEQMIRGFLKAG</sequence>
<dbReference type="PROSITE" id="PS50977">
    <property type="entry name" value="HTH_TETR_2"/>
    <property type="match status" value="1"/>
</dbReference>
<keyword evidence="8" id="KW-1185">Reference proteome</keyword>
<dbReference type="OrthoDB" id="9808189at2"/>
<evidence type="ECO:0000256" key="3">
    <source>
        <dbReference type="ARBA" id="ARBA00023125"/>
    </source>
</evidence>
<dbReference type="InterPro" id="IPR009057">
    <property type="entry name" value="Homeodomain-like_sf"/>
</dbReference>
<evidence type="ECO:0000256" key="5">
    <source>
        <dbReference type="PROSITE-ProRule" id="PRU00335"/>
    </source>
</evidence>
<dbReference type="SUPFAM" id="SSF46689">
    <property type="entry name" value="Homeodomain-like"/>
    <property type="match status" value="1"/>
</dbReference>
<evidence type="ECO:0000313" key="7">
    <source>
        <dbReference type="EMBL" id="ATQ41683.1"/>
    </source>
</evidence>
<dbReference type="Proteomes" id="UP000228945">
    <property type="component" value="Chromosome"/>
</dbReference>
<keyword evidence="1" id="KW-0678">Repressor</keyword>
<name>A0A2D2AUP4_9CAUL</name>
<feature type="domain" description="HTH tetR-type" evidence="6">
    <location>
        <begin position="10"/>
        <end position="70"/>
    </location>
</feature>
<feature type="DNA-binding region" description="H-T-H motif" evidence="5">
    <location>
        <begin position="33"/>
        <end position="52"/>
    </location>
</feature>
<dbReference type="InterPro" id="IPR039538">
    <property type="entry name" value="BetI_C"/>
</dbReference>
<protein>
    <submittedName>
        <fullName evidence="7">TetR family transcriptional regulator</fullName>
    </submittedName>
</protein>
<accession>A0A2D2AUP4</accession>
<evidence type="ECO:0000313" key="8">
    <source>
        <dbReference type="Proteomes" id="UP000228945"/>
    </source>
</evidence>
<dbReference type="AlphaFoldDB" id="A0A2D2AUP4"/>
<evidence type="ECO:0000259" key="6">
    <source>
        <dbReference type="PROSITE" id="PS50977"/>
    </source>
</evidence>
<dbReference type="Pfam" id="PF13977">
    <property type="entry name" value="TetR_C_6"/>
    <property type="match status" value="1"/>
</dbReference>
<dbReference type="PANTHER" id="PTHR30055:SF226">
    <property type="entry name" value="HTH-TYPE TRANSCRIPTIONAL REGULATOR PKSA"/>
    <property type="match status" value="1"/>
</dbReference>
<keyword evidence="2" id="KW-0805">Transcription regulation</keyword>
<dbReference type="EMBL" id="CP024201">
    <property type="protein sequence ID" value="ATQ41683.1"/>
    <property type="molecule type" value="Genomic_DNA"/>
</dbReference>
<dbReference type="InterPro" id="IPR001647">
    <property type="entry name" value="HTH_TetR"/>
</dbReference>
<gene>
    <name evidence="7" type="ORF">CSW64_04275</name>
</gene>
<organism evidence="7 8">
    <name type="scientific">Caulobacter mirabilis</name>
    <dbReference type="NCBI Taxonomy" id="69666"/>
    <lineage>
        <taxon>Bacteria</taxon>
        <taxon>Pseudomonadati</taxon>
        <taxon>Pseudomonadota</taxon>
        <taxon>Alphaproteobacteria</taxon>
        <taxon>Caulobacterales</taxon>
        <taxon>Caulobacteraceae</taxon>
        <taxon>Caulobacter</taxon>
    </lineage>
</organism>
<dbReference type="GO" id="GO:0000976">
    <property type="term" value="F:transcription cis-regulatory region binding"/>
    <property type="evidence" value="ECO:0007669"/>
    <property type="project" value="TreeGrafter"/>
</dbReference>
<dbReference type="Gene3D" id="1.10.357.10">
    <property type="entry name" value="Tetracycline Repressor, domain 2"/>
    <property type="match status" value="1"/>
</dbReference>
<keyword evidence="4" id="KW-0804">Transcription</keyword>
<dbReference type="InterPro" id="IPR036271">
    <property type="entry name" value="Tet_transcr_reg_TetR-rel_C_sf"/>
</dbReference>
<dbReference type="RefSeq" id="WP_099620940.1">
    <property type="nucleotide sequence ID" value="NZ_CP024201.1"/>
</dbReference>
<dbReference type="KEGG" id="cmb:CSW64_04275"/>
<dbReference type="PRINTS" id="PR00455">
    <property type="entry name" value="HTHTETR"/>
</dbReference>
<dbReference type="Pfam" id="PF00440">
    <property type="entry name" value="TetR_N"/>
    <property type="match status" value="1"/>
</dbReference>
<proteinExistence type="predicted"/>
<dbReference type="PANTHER" id="PTHR30055">
    <property type="entry name" value="HTH-TYPE TRANSCRIPTIONAL REGULATOR RUTR"/>
    <property type="match status" value="1"/>
</dbReference>
<keyword evidence="3 5" id="KW-0238">DNA-binding</keyword>
<evidence type="ECO:0000256" key="1">
    <source>
        <dbReference type="ARBA" id="ARBA00022491"/>
    </source>
</evidence>
<reference evidence="7 8" key="1">
    <citation type="submission" date="2017-10" db="EMBL/GenBank/DDBJ databases">
        <title>Genome sequence of Caulobacter mirabilis FWC38.</title>
        <authorList>
            <person name="Fiebig A."/>
            <person name="Crosson S."/>
        </authorList>
    </citation>
    <scope>NUCLEOTIDE SEQUENCE [LARGE SCALE GENOMIC DNA]</scope>
    <source>
        <strain evidence="7 8">FWC 38</strain>
    </source>
</reference>
<dbReference type="GO" id="GO:0003700">
    <property type="term" value="F:DNA-binding transcription factor activity"/>
    <property type="evidence" value="ECO:0007669"/>
    <property type="project" value="TreeGrafter"/>
</dbReference>
<dbReference type="InterPro" id="IPR050109">
    <property type="entry name" value="HTH-type_TetR-like_transc_reg"/>
</dbReference>
<dbReference type="SUPFAM" id="SSF48498">
    <property type="entry name" value="Tetracyclin repressor-like, C-terminal domain"/>
    <property type="match status" value="1"/>
</dbReference>
<evidence type="ECO:0000256" key="4">
    <source>
        <dbReference type="ARBA" id="ARBA00023163"/>
    </source>
</evidence>
<evidence type="ECO:0000256" key="2">
    <source>
        <dbReference type="ARBA" id="ARBA00023015"/>
    </source>
</evidence>